<organism evidence="1 2">
    <name type="scientific">Flavobacterium saliperosum</name>
    <dbReference type="NCBI Taxonomy" id="329186"/>
    <lineage>
        <taxon>Bacteria</taxon>
        <taxon>Pseudomonadati</taxon>
        <taxon>Bacteroidota</taxon>
        <taxon>Flavobacteriia</taxon>
        <taxon>Flavobacteriales</taxon>
        <taxon>Flavobacteriaceae</taxon>
        <taxon>Flavobacterium</taxon>
    </lineage>
</organism>
<dbReference type="eggNOG" id="ENOG502ZZGM">
    <property type="taxonomic scope" value="Bacteria"/>
</dbReference>
<accession>A0A1G4VRK6</accession>
<dbReference type="Proteomes" id="UP000182124">
    <property type="component" value="Unassembled WGS sequence"/>
</dbReference>
<evidence type="ECO:0000313" key="2">
    <source>
        <dbReference type="Proteomes" id="UP000182124"/>
    </source>
</evidence>
<evidence type="ECO:0000313" key="1">
    <source>
        <dbReference type="EMBL" id="SCX10238.1"/>
    </source>
</evidence>
<dbReference type="RefSeq" id="WP_035654758.1">
    <property type="nucleotide sequence ID" value="NZ_CBCSBQ010000008.1"/>
</dbReference>
<protein>
    <submittedName>
        <fullName evidence="1">Uncharacterized protein</fullName>
    </submittedName>
</protein>
<gene>
    <name evidence="1" type="ORF">SAMN02927925_01527</name>
</gene>
<dbReference type="STRING" id="329186.SAMN02927925_01527"/>
<proteinExistence type="predicted"/>
<dbReference type="EMBL" id="FMTY01000003">
    <property type="protein sequence ID" value="SCX10238.1"/>
    <property type="molecule type" value="Genomic_DNA"/>
</dbReference>
<sequence length="110" mass="12684">MKFLTAILTFYFVLLMGTPTLRVVKSHMKAHCTATAKKGCCQKEEIPEGCQKEKCVLNMNFSAGQFIVQQIQNLSIPIEFETEKKENLIYEKSFIPNYYNTFWHPPEGIS</sequence>
<dbReference type="AlphaFoldDB" id="A0A1G4VRK6"/>
<name>A0A1G4VRK6_9FLAO</name>
<reference evidence="1 2" key="1">
    <citation type="submission" date="2016-10" db="EMBL/GenBank/DDBJ databases">
        <authorList>
            <person name="de Groot N.N."/>
        </authorList>
    </citation>
    <scope>NUCLEOTIDE SEQUENCE [LARGE SCALE GENOMIC DNA]</scope>
    <source>
        <strain evidence="1 2">CGMCC 1.3801</strain>
    </source>
</reference>